<protein>
    <submittedName>
        <fullName evidence="2">Helicase-associated domain-containing protein</fullName>
    </submittedName>
</protein>
<dbReference type="GO" id="GO:0004386">
    <property type="term" value="F:helicase activity"/>
    <property type="evidence" value="ECO:0007669"/>
    <property type="project" value="UniProtKB-KW"/>
</dbReference>
<keyword evidence="2" id="KW-0067">ATP-binding</keyword>
<name>A0A841SX01_9BACL</name>
<comment type="caution">
    <text evidence="2">The sequence shown here is derived from an EMBL/GenBank/DDBJ whole genome shotgun (WGS) entry which is preliminary data.</text>
</comment>
<keyword evidence="3" id="KW-1185">Reference proteome</keyword>
<dbReference type="InterPro" id="IPR032830">
    <property type="entry name" value="XPB/Ssl2_N"/>
</dbReference>
<evidence type="ECO:0000313" key="2">
    <source>
        <dbReference type="EMBL" id="MBB6636444.1"/>
    </source>
</evidence>
<dbReference type="Pfam" id="PF13625">
    <property type="entry name" value="Helicase_C_3"/>
    <property type="match status" value="1"/>
</dbReference>
<proteinExistence type="predicted"/>
<dbReference type="Proteomes" id="UP000535838">
    <property type="component" value="Unassembled WGS sequence"/>
</dbReference>
<accession>A0A841SX01</accession>
<dbReference type="EMBL" id="JACJVQ010000017">
    <property type="protein sequence ID" value="MBB6636444.1"/>
    <property type="molecule type" value="Genomic_DNA"/>
</dbReference>
<keyword evidence="2" id="KW-0547">Nucleotide-binding</keyword>
<evidence type="ECO:0000313" key="3">
    <source>
        <dbReference type="Proteomes" id="UP000535838"/>
    </source>
</evidence>
<dbReference type="AlphaFoldDB" id="A0A841SX01"/>
<keyword evidence="2" id="KW-0347">Helicase</keyword>
<dbReference type="RefSeq" id="WP_185121646.1">
    <property type="nucleotide sequence ID" value="NZ_JACJVQ010000017.1"/>
</dbReference>
<keyword evidence="2" id="KW-0378">Hydrolase</keyword>
<reference evidence="2 3" key="1">
    <citation type="submission" date="2020-08" db="EMBL/GenBank/DDBJ databases">
        <title>Cohnella phylogeny.</title>
        <authorList>
            <person name="Dunlap C."/>
        </authorList>
    </citation>
    <scope>NUCLEOTIDE SEQUENCE [LARGE SCALE GENOMIC DNA]</scope>
    <source>
        <strain evidence="2 3">DSM 25241</strain>
    </source>
</reference>
<evidence type="ECO:0000259" key="1">
    <source>
        <dbReference type="Pfam" id="PF13625"/>
    </source>
</evidence>
<organism evidence="2 3">
    <name type="scientific">Cohnella thailandensis</name>
    <dbReference type="NCBI Taxonomy" id="557557"/>
    <lineage>
        <taxon>Bacteria</taxon>
        <taxon>Bacillati</taxon>
        <taxon>Bacillota</taxon>
        <taxon>Bacilli</taxon>
        <taxon>Bacillales</taxon>
        <taxon>Paenibacillaceae</taxon>
        <taxon>Cohnella</taxon>
    </lineage>
</organism>
<feature type="domain" description="Helicase XPB/Ssl2 N-terminal" evidence="1">
    <location>
        <begin position="363"/>
        <end position="443"/>
    </location>
</feature>
<sequence length="590" mass="66196">MKLEETMSRLPESLRGRLISHPLIADRLSAERPLEKALDRVWARKWTANATPAARDMLKWLLRRFGARPFAEAEAESLAFTEMEGLWTGAELRVALLRLRLDGILFAARKRWGDRLLYLPSDLVGLWHSVLYADELVPLEHEDEERLTAVPSHGRSPLSIRLLKTWAGIRHRGFPLTAKGVPHKANVARLAAAMETASDELRPLAGSAAEEGAMPPAPLALAIELGIELGILGRGPRSVEAFSGEGLGWLDGTTEDLDSVLHSMIVNRYAPLEPGLHFAALSLSGLEPRQWYREKDLLHAFGLSNRNSREAGWDEWIRLAAGFGWLEQGHIGGERTLRWRIDPAISLSMHPPASRMTEREPVYLQSDLELIVPPGVPFRVLWQLEEVCERIALDTVSTYRLTRNSCERARRLGYTLERIVDVLERATQEPIPGMVRGALEDWHRGSPSSAADSVAIADRDTGGEPELFHWLPRPDPLRDYELDGSFPHQGELFPGLPSVPAAWLAQSRSYHVSTRKDMVERALAWRTSLRIGTEEDEIAFIPERMERRGESWTVVGRARAGNADSPAKAEIVELPMDRINEIKLELPSPY</sequence>
<gene>
    <name evidence="2" type="ORF">H7B67_20170</name>
</gene>